<evidence type="ECO:0000313" key="7">
    <source>
        <dbReference type="Proteomes" id="UP000011157"/>
    </source>
</evidence>
<accession>L7V3G8</accession>
<feature type="active site" description="Proton donor/acceptor" evidence="4">
    <location>
        <position position="136"/>
    </location>
</feature>
<feature type="binding site" evidence="5">
    <location>
        <position position="48"/>
    </location>
    <ligand>
        <name>pyruvate</name>
        <dbReference type="ChEBI" id="CHEBI:15361"/>
    </ligand>
</feature>
<dbReference type="EMBL" id="CP003899">
    <property type="protein sequence ID" value="AGC61028.1"/>
    <property type="molecule type" value="Genomic_DNA"/>
</dbReference>
<dbReference type="RefSeq" id="WP_015354578.1">
    <property type="nucleotide sequence ID" value="NC_020133.1"/>
</dbReference>
<evidence type="ECO:0000256" key="3">
    <source>
        <dbReference type="PIRNR" id="PIRNR001365"/>
    </source>
</evidence>
<proteinExistence type="inferred from homology"/>
<dbReference type="PRINTS" id="PR00146">
    <property type="entry name" value="DHPICSNTHASE"/>
</dbReference>
<feature type="active site" description="Schiff-base intermediate with substrate" evidence="4">
    <location>
        <position position="165"/>
    </location>
</feature>
<dbReference type="PATRIC" id="fig|459424.11.peg.1023"/>
<dbReference type="InterPro" id="IPR002220">
    <property type="entry name" value="DapA-like"/>
</dbReference>
<dbReference type="Pfam" id="PF00701">
    <property type="entry name" value="DHDPS"/>
    <property type="match status" value="1"/>
</dbReference>
<comment type="similarity">
    <text evidence="1 3">Belongs to the DapA family.</text>
</comment>
<dbReference type="AlphaFoldDB" id="L7V3G8"/>
<dbReference type="KEGG" id="mli:MULP_00999"/>
<dbReference type="InterPro" id="IPR013785">
    <property type="entry name" value="Aldolase_TIM"/>
</dbReference>
<gene>
    <name evidence="6" type="primary">dapA_2</name>
    <name evidence="6" type="ordered locus">MULP_00999</name>
</gene>
<dbReference type="HOGENOM" id="CLU_049343_5_0_11"/>
<evidence type="ECO:0000256" key="1">
    <source>
        <dbReference type="ARBA" id="ARBA00007592"/>
    </source>
</evidence>
<dbReference type="GO" id="GO:0005829">
    <property type="term" value="C:cytosol"/>
    <property type="evidence" value="ECO:0007669"/>
    <property type="project" value="TreeGrafter"/>
</dbReference>
<dbReference type="EC" id="4.3.3.7" evidence="6"/>
<evidence type="ECO:0000256" key="2">
    <source>
        <dbReference type="ARBA" id="ARBA00023239"/>
    </source>
</evidence>
<keyword evidence="7" id="KW-1185">Reference proteome</keyword>
<evidence type="ECO:0000313" key="6">
    <source>
        <dbReference type="EMBL" id="AGC61028.1"/>
    </source>
</evidence>
<dbReference type="CDD" id="cd00408">
    <property type="entry name" value="DHDPS-like"/>
    <property type="match status" value="1"/>
</dbReference>
<dbReference type="Proteomes" id="UP000011157">
    <property type="component" value="Chromosome"/>
</dbReference>
<keyword evidence="2 3" id="KW-0456">Lyase</keyword>
<evidence type="ECO:0000256" key="5">
    <source>
        <dbReference type="PIRSR" id="PIRSR001365-2"/>
    </source>
</evidence>
<reference evidence="6 7" key="1">
    <citation type="journal article" date="2013" name="J. Bacteriol.">
        <title>Complete Genome Sequence of the Frog Pathogen Mycobacterium ulcerans Ecovar Liflandii.</title>
        <authorList>
            <person name="Tobias N.J."/>
            <person name="Doig K.D."/>
            <person name="Medema M.H."/>
            <person name="Chen H."/>
            <person name="Haring V."/>
            <person name="Moore R."/>
            <person name="Seemann T."/>
            <person name="Stinear T.P."/>
        </authorList>
    </citation>
    <scope>NUCLEOTIDE SEQUENCE [LARGE SCALE GENOMIC DNA]</scope>
    <source>
        <strain evidence="6 7">128FXT</strain>
    </source>
</reference>
<dbReference type="GO" id="GO:0008840">
    <property type="term" value="F:4-hydroxy-tetrahydrodipicolinate synthase activity"/>
    <property type="evidence" value="ECO:0007669"/>
    <property type="project" value="UniProtKB-EC"/>
</dbReference>
<dbReference type="Gene3D" id="3.20.20.70">
    <property type="entry name" value="Aldolase class I"/>
    <property type="match status" value="1"/>
</dbReference>
<dbReference type="SMART" id="SM01130">
    <property type="entry name" value="DHDPS"/>
    <property type="match status" value="1"/>
</dbReference>
<dbReference type="SUPFAM" id="SSF51569">
    <property type="entry name" value="Aldolase"/>
    <property type="match status" value="1"/>
</dbReference>
<dbReference type="PANTHER" id="PTHR12128:SF66">
    <property type="entry name" value="4-HYDROXY-2-OXOGLUTARATE ALDOLASE, MITOCHONDRIAL"/>
    <property type="match status" value="1"/>
</dbReference>
<sequence>MTEIHGIIAYPITPFTTDGEDVDTGTLAGLVDRLVSAGVHAIAPLGSTGESAYLTEAEFDTVVDTTVSTVNGRVPVIVGASDLTTANTIRRARHAERAGADAVMILPISYWKLNLGEIAQHYASVAAAVGLPIMVYNNPATSGIDMRPELLVQLFSDIDNVTMVKESTGDITRMQRIKQLSGGELPFYNGSNPLVLEALTAGAAGWCTAAPCLRPQPCLDLYDAVRNGEQEHARQIYDDLAPLLRFIVDGGLPTTIKAGLDLLGHGVGHPRRPLLPLDDTRRAELRKILAID</sequence>
<dbReference type="PIRSF" id="PIRSF001365">
    <property type="entry name" value="DHDPS"/>
    <property type="match status" value="1"/>
</dbReference>
<name>L7V3G8_MYCL1</name>
<organism evidence="6 7">
    <name type="scientific">Mycobacterium liflandii (strain 128FXT)</name>
    <dbReference type="NCBI Taxonomy" id="459424"/>
    <lineage>
        <taxon>Bacteria</taxon>
        <taxon>Bacillati</taxon>
        <taxon>Actinomycetota</taxon>
        <taxon>Actinomycetes</taxon>
        <taxon>Mycobacteriales</taxon>
        <taxon>Mycobacteriaceae</taxon>
        <taxon>Mycobacterium</taxon>
        <taxon>Mycobacterium ulcerans group</taxon>
    </lineage>
</organism>
<evidence type="ECO:0000256" key="4">
    <source>
        <dbReference type="PIRSR" id="PIRSR001365-1"/>
    </source>
</evidence>
<dbReference type="PANTHER" id="PTHR12128">
    <property type="entry name" value="DIHYDRODIPICOLINATE SYNTHASE"/>
    <property type="match status" value="1"/>
</dbReference>
<protein>
    <submittedName>
        <fullName evidence="6">Dihydrodipicolinate synthase DapA_1</fullName>
        <ecNumber evidence="6">4.3.3.7</ecNumber>
    </submittedName>
</protein>